<reference evidence="1 2" key="1">
    <citation type="submission" date="2020-08" db="EMBL/GenBank/DDBJ databases">
        <authorList>
            <person name="Newling K."/>
            <person name="Davey J."/>
            <person name="Forrester S."/>
        </authorList>
    </citation>
    <scope>NUCLEOTIDE SEQUENCE [LARGE SCALE GENOMIC DNA]</scope>
    <source>
        <strain evidence="2">Crithidia deanei Carvalho (ATCC PRA-265)</strain>
    </source>
</reference>
<accession>S9V1Y8</accession>
<organism evidence="1 2">
    <name type="scientific">Angomonas deanei</name>
    <dbReference type="NCBI Taxonomy" id="59799"/>
    <lineage>
        <taxon>Eukaryota</taxon>
        <taxon>Discoba</taxon>
        <taxon>Euglenozoa</taxon>
        <taxon>Kinetoplastea</taxon>
        <taxon>Metakinetoplastina</taxon>
        <taxon>Trypanosomatida</taxon>
        <taxon>Trypanosomatidae</taxon>
        <taxon>Strigomonadinae</taxon>
        <taxon>Angomonas</taxon>
    </lineage>
</organism>
<gene>
    <name evidence="1" type="ORF">ADEAN_000081400</name>
</gene>
<sequence>MLARSSFLVRRQRRAFAGPVLTQQRFVEYWGIGVTARTQPYARGDKLPTLDNTRFGADKPSSAAASLTGNQTNVAYDSSNIFSVKDFSVVERDHYVPLRGLTKHKIDPIPEKDGPATAKIIEELLEKDVEASLQDLWWSRLLQDFPSLKKPCTPAFRKEWEQFYIATLNVAHKEEEVRKIAAPFLREQMQKKYISYAMVWRIAERLADALEAAPFLSRYESKTSRPAVERVTKIMLDTIADEPWSHQDATNPLLVDISNFRAWHEAGNW</sequence>
<dbReference type="EMBL" id="LR877145">
    <property type="protein sequence ID" value="CAD2213373.1"/>
    <property type="molecule type" value="Genomic_DNA"/>
</dbReference>
<protein>
    <submittedName>
        <fullName evidence="1">Uncharacterized protein</fullName>
    </submittedName>
</protein>
<evidence type="ECO:0000313" key="1">
    <source>
        <dbReference type="EMBL" id="CAD2213373.1"/>
    </source>
</evidence>
<dbReference type="VEuPathDB" id="TriTrypDB:ADEAN_000081400"/>
<proteinExistence type="predicted"/>
<dbReference type="AlphaFoldDB" id="S9V1Y8"/>
<keyword evidence="2" id="KW-1185">Reference proteome</keyword>
<dbReference type="OrthoDB" id="270329at2759"/>
<evidence type="ECO:0000313" key="2">
    <source>
        <dbReference type="Proteomes" id="UP000515908"/>
    </source>
</evidence>
<dbReference type="Proteomes" id="UP000515908">
    <property type="component" value="Chromosome 01"/>
</dbReference>
<name>S9V1Y8_9TRYP</name>